<dbReference type="SMART" id="SM00028">
    <property type="entry name" value="TPR"/>
    <property type="match status" value="3"/>
</dbReference>
<keyword evidence="3" id="KW-1185">Reference proteome</keyword>
<evidence type="ECO:0000313" key="3">
    <source>
        <dbReference type="Proteomes" id="UP000198968"/>
    </source>
</evidence>
<organism evidence="2 3">
    <name type="scientific">Candidatus Pantoea varia</name>
    <dbReference type="NCBI Taxonomy" id="1881036"/>
    <lineage>
        <taxon>Bacteria</taxon>
        <taxon>Pseudomonadati</taxon>
        <taxon>Pseudomonadota</taxon>
        <taxon>Gammaproteobacteria</taxon>
        <taxon>Enterobacterales</taxon>
        <taxon>Erwiniaceae</taxon>
        <taxon>Pantoea</taxon>
    </lineage>
</organism>
<evidence type="ECO:0000256" key="1">
    <source>
        <dbReference type="PROSITE-ProRule" id="PRU00339"/>
    </source>
</evidence>
<reference evidence="3" key="1">
    <citation type="submission" date="2016-10" db="EMBL/GenBank/DDBJ databases">
        <authorList>
            <person name="Varghese N."/>
            <person name="Submissions S."/>
        </authorList>
    </citation>
    <scope>NUCLEOTIDE SEQUENCE [LARGE SCALE GENOMIC DNA]</scope>
    <source>
        <strain evidence="3">OV426</strain>
    </source>
</reference>
<keyword evidence="1" id="KW-0802">TPR repeat</keyword>
<dbReference type="SUPFAM" id="SSF48452">
    <property type="entry name" value="TPR-like"/>
    <property type="match status" value="1"/>
</dbReference>
<sequence length="261" mass="28792">MACGRLQPVNVNRMKTIMRNGLPAVLLALFVVSGCVSQPHHPGAEEVRLQLGMHYLAGGDYAAAERNFLRAQAAAPEDYRVSLALARLAQKQGNQTAAQARFILAQQQAPDNGFVANNYGAFLCALRQYDEAHQQFSRAGAAPQFDARNDALELAGFCYLQAGDVAAARRTLRQATEADRRKADSLLSEAEKQMADNHLAKAQVLLDVYQQLLPETARSLALHLRFAALQGNAADVSRYGDRLARRFPQSIQYQRYVANEY</sequence>
<dbReference type="NCBIfam" id="TIGR02521">
    <property type="entry name" value="type_IV_pilW"/>
    <property type="match status" value="1"/>
</dbReference>
<dbReference type="EMBL" id="FOVG01000001">
    <property type="protein sequence ID" value="SFN11564.1"/>
    <property type="molecule type" value="Genomic_DNA"/>
</dbReference>
<dbReference type="InterPro" id="IPR013360">
    <property type="entry name" value="Pilus_4_PilW"/>
</dbReference>
<dbReference type="AlphaFoldDB" id="A0A1I4WCN3"/>
<dbReference type="Proteomes" id="UP000198968">
    <property type="component" value="Unassembled WGS sequence"/>
</dbReference>
<gene>
    <name evidence="2" type="ORF">SAMN05428971_0112</name>
</gene>
<evidence type="ECO:0000313" key="2">
    <source>
        <dbReference type="EMBL" id="SFN11564.1"/>
    </source>
</evidence>
<dbReference type="InterPro" id="IPR019734">
    <property type="entry name" value="TPR_rpt"/>
</dbReference>
<proteinExistence type="predicted"/>
<protein>
    <submittedName>
        <fullName evidence="2">Type IV pilus assembly protein PilF</fullName>
    </submittedName>
</protein>
<dbReference type="PROSITE" id="PS50005">
    <property type="entry name" value="TPR"/>
    <property type="match status" value="1"/>
</dbReference>
<dbReference type="InterPro" id="IPR011990">
    <property type="entry name" value="TPR-like_helical_dom_sf"/>
</dbReference>
<dbReference type="PROSITE" id="PS51257">
    <property type="entry name" value="PROKAR_LIPOPROTEIN"/>
    <property type="match status" value="1"/>
</dbReference>
<feature type="repeat" description="TPR" evidence="1">
    <location>
        <begin position="45"/>
        <end position="78"/>
    </location>
</feature>
<dbReference type="Gene3D" id="1.25.40.10">
    <property type="entry name" value="Tetratricopeptide repeat domain"/>
    <property type="match status" value="1"/>
</dbReference>
<name>A0A1I4WCN3_9GAMM</name>
<accession>A0A1I4WCN3</accession>